<evidence type="ECO:0000256" key="1">
    <source>
        <dbReference type="SAM" id="MobiDB-lite"/>
    </source>
</evidence>
<dbReference type="Pfam" id="PF00188">
    <property type="entry name" value="CAP"/>
    <property type="match status" value="1"/>
</dbReference>
<feature type="chain" id="PRO_5040943318" description="SCP domain-containing protein" evidence="2">
    <location>
        <begin position="22"/>
        <end position="285"/>
    </location>
</feature>
<organism evidence="4 5">
    <name type="scientific">Candida verbasci</name>
    <dbReference type="NCBI Taxonomy" id="1227364"/>
    <lineage>
        <taxon>Eukaryota</taxon>
        <taxon>Fungi</taxon>
        <taxon>Dikarya</taxon>
        <taxon>Ascomycota</taxon>
        <taxon>Saccharomycotina</taxon>
        <taxon>Pichiomycetes</taxon>
        <taxon>Debaryomycetaceae</taxon>
        <taxon>Candida/Lodderomyces clade</taxon>
        <taxon>Candida</taxon>
    </lineage>
</organism>
<feature type="compositionally biased region" description="Polar residues" evidence="1">
    <location>
        <begin position="146"/>
        <end position="164"/>
    </location>
</feature>
<evidence type="ECO:0000256" key="2">
    <source>
        <dbReference type="SAM" id="SignalP"/>
    </source>
</evidence>
<gene>
    <name evidence="4" type="ORF">CANVERA_P1819</name>
</gene>
<comment type="caution">
    <text evidence="4">The sequence shown here is derived from an EMBL/GenBank/DDBJ whole genome shotgun (WGS) entry which is preliminary data.</text>
</comment>
<name>A0A9W4TVE2_9ASCO</name>
<evidence type="ECO:0000313" key="4">
    <source>
        <dbReference type="EMBL" id="CAI5757303.1"/>
    </source>
</evidence>
<accession>A0A9W4TVE2</accession>
<dbReference type="SMART" id="SM00198">
    <property type="entry name" value="SCP"/>
    <property type="match status" value="1"/>
</dbReference>
<reference evidence="4" key="1">
    <citation type="submission" date="2022-12" db="EMBL/GenBank/DDBJ databases">
        <authorList>
            <person name="Brejova B."/>
        </authorList>
    </citation>
    <scope>NUCLEOTIDE SEQUENCE</scope>
</reference>
<dbReference type="InterPro" id="IPR014044">
    <property type="entry name" value="CAP_dom"/>
</dbReference>
<proteinExistence type="predicted"/>
<dbReference type="Proteomes" id="UP001152885">
    <property type="component" value="Unassembled WGS sequence"/>
</dbReference>
<protein>
    <recommendedName>
        <fullName evidence="3">SCP domain-containing protein</fullName>
    </recommendedName>
</protein>
<dbReference type="OrthoDB" id="337038at2759"/>
<dbReference type="AlphaFoldDB" id="A0A9W4TVE2"/>
<dbReference type="EMBL" id="CANTUO010000001">
    <property type="protein sequence ID" value="CAI5757303.1"/>
    <property type="molecule type" value="Genomic_DNA"/>
</dbReference>
<feature type="compositionally biased region" description="Low complexity" evidence="1">
    <location>
        <begin position="170"/>
        <end position="207"/>
    </location>
</feature>
<dbReference type="Gene3D" id="3.40.33.10">
    <property type="entry name" value="CAP"/>
    <property type="match status" value="1"/>
</dbReference>
<feature type="signal peptide" evidence="2">
    <location>
        <begin position="1"/>
        <end position="21"/>
    </location>
</feature>
<keyword evidence="5" id="KW-1185">Reference proteome</keyword>
<feature type="domain" description="SCP" evidence="3">
    <location>
        <begin position="216"/>
        <end position="285"/>
    </location>
</feature>
<evidence type="ECO:0000259" key="3">
    <source>
        <dbReference type="SMART" id="SM00198"/>
    </source>
</evidence>
<evidence type="ECO:0000313" key="5">
    <source>
        <dbReference type="Proteomes" id="UP001152885"/>
    </source>
</evidence>
<sequence>MKFSTVQFATIASTLLSKALADIVYVTKTNQVIEYATITAGGEQEAYTTSSVVESIETGVSLPYTWVFSTNVLGQDIVFTSVISNDVNQAYRTLYEEHVIVQQGDYLSTQTLIVQANPTTLATSTLNSSSIQSSSVEGTAIAAKSTSQQAEIPTAIDSTSSSSDVAPILTIEPTTTSIASTSSAQETTPSTTSTQSSSTSSSSSSDSDFGDVQDVSFAKAILDAHNEKRAIHGAPALKWEQSAYDYAQAYADQYDCSGNLKHSGGKYGENLAVGYSDGPKALEAW</sequence>
<keyword evidence="2" id="KW-0732">Signal</keyword>
<dbReference type="SUPFAM" id="SSF55797">
    <property type="entry name" value="PR-1-like"/>
    <property type="match status" value="1"/>
</dbReference>
<dbReference type="InterPro" id="IPR035940">
    <property type="entry name" value="CAP_sf"/>
</dbReference>
<feature type="region of interest" description="Disordered" evidence="1">
    <location>
        <begin position="146"/>
        <end position="209"/>
    </location>
</feature>